<protein>
    <submittedName>
        <fullName evidence="1">Calcium-binding protein</fullName>
    </submittedName>
</protein>
<dbReference type="Gene3D" id="3.40.50.300">
    <property type="entry name" value="P-loop containing nucleotide triphosphate hydrolases"/>
    <property type="match status" value="1"/>
</dbReference>
<dbReference type="EMBL" id="CP046400">
    <property type="protein sequence ID" value="QGY39576.1"/>
    <property type="molecule type" value="Genomic_DNA"/>
</dbReference>
<dbReference type="PANTHER" id="PTHR32301">
    <property type="entry name" value="COUNTIN RECEPTOR CNR3-RELATED"/>
    <property type="match status" value="1"/>
</dbReference>
<dbReference type="GO" id="GO:0008146">
    <property type="term" value="F:sulfotransferase activity"/>
    <property type="evidence" value="ECO:0007669"/>
    <property type="project" value="InterPro"/>
</dbReference>
<sequence length="274" mass="32434">MNHLFFLHIPKTAGTTLNAVLNDNFASSDIFDLYTDEQRIRLRETTYEELARYRLVRGHVFVTDFADILDGPIPFEVFTFLRDPVERVISEYHFLKSWPKSHVYRFLNENNVSLSEYVAGESPELRWRGRNAMVNSLSGVGHPSIEKGLEVAWHHLRNRFCFFGILERFDESLLQLSRILGLERCFYERQNVRKGRARYAATTEEVELIREHNQADIELYERACVEFDRRIRLMGEPFQANLRLFRKVNDRFQRVSRLIMARDNLDRGEILNAK</sequence>
<dbReference type="Proteomes" id="UP000428328">
    <property type="component" value="Chromosome"/>
</dbReference>
<name>A0A6I6J9T7_9BACT</name>
<reference evidence="1 2" key="1">
    <citation type="submission" date="2019-11" db="EMBL/GenBank/DDBJ databases">
        <authorList>
            <person name="Zheng R.K."/>
            <person name="Sun C.M."/>
        </authorList>
    </citation>
    <scope>NUCLEOTIDE SEQUENCE [LARGE SCALE GENOMIC DNA]</scope>
    <source>
        <strain evidence="1 2">SRB007</strain>
    </source>
</reference>
<dbReference type="GO" id="GO:0016020">
    <property type="term" value="C:membrane"/>
    <property type="evidence" value="ECO:0007669"/>
    <property type="project" value="InterPro"/>
</dbReference>
<keyword evidence="2" id="KW-1185">Reference proteome</keyword>
<dbReference type="InterPro" id="IPR005331">
    <property type="entry name" value="Sulfotransferase"/>
</dbReference>
<dbReference type="PANTHER" id="PTHR32301:SF6">
    <property type="entry name" value="GOLVESIN-RELATED"/>
    <property type="match status" value="1"/>
</dbReference>
<dbReference type="Pfam" id="PF03567">
    <property type="entry name" value="Sulfotransfer_2"/>
    <property type="match status" value="1"/>
</dbReference>
<organism evidence="1 2">
    <name type="scientific">Pseudodesulfovibrio cashew</name>
    <dbReference type="NCBI Taxonomy" id="2678688"/>
    <lineage>
        <taxon>Bacteria</taxon>
        <taxon>Pseudomonadati</taxon>
        <taxon>Thermodesulfobacteriota</taxon>
        <taxon>Desulfovibrionia</taxon>
        <taxon>Desulfovibrionales</taxon>
        <taxon>Desulfovibrionaceae</taxon>
    </lineage>
</organism>
<dbReference type="AlphaFoldDB" id="A0A6I6J9T7"/>
<dbReference type="InterPro" id="IPR053259">
    <property type="entry name" value="Golvesin-related_Golgi"/>
</dbReference>
<evidence type="ECO:0000313" key="2">
    <source>
        <dbReference type="Proteomes" id="UP000428328"/>
    </source>
</evidence>
<dbReference type="SUPFAM" id="SSF52540">
    <property type="entry name" value="P-loop containing nucleoside triphosphate hydrolases"/>
    <property type="match status" value="1"/>
</dbReference>
<accession>A0A6I6J9T7</accession>
<dbReference type="KEGG" id="psel:GM415_05400"/>
<proteinExistence type="predicted"/>
<dbReference type="InterPro" id="IPR027417">
    <property type="entry name" value="P-loop_NTPase"/>
</dbReference>
<evidence type="ECO:0000313" key="1">
    <source>
        <dbReference type="EMBL" id="QGY39576.1"/>
    </source>
</evidence>
<dbReference type="RefSeq" id="WP_158946802.1">
    <property type="nucleotide sequence ID" value="NZ_CP046400.1"/>
</dbReference>
<gene>
    <name evidence="1" type="ORF">GM415_05400</name>
</gene>